<dbReference type="SUPFAM" id="SSF49599">
    <property type="entry name" value="TRAF domain-like"/>
    <property type="match status" value="1"/>
</dbReference>
<keyword evidence="7" id="KW-1185">Reference proteome</keyword>
<evidence type="ECO:0000259" key="5">
    <source>
        <dbReference type="PROSITE" id="PS51081"/>
    </source>
</evidence>
<organism evidence="6 7">
    <name type="scientific">Paspalum notatum var. saurae</name>
    <dbReference type="NCBI Taxonomy" id="547442"/>
    <lineage>
        <taxon>Eukaryota</taxon>
        <taxon>Viridiplantae</taxon>
        <taxon>Streptophyta</taxon>
        <taxon>Embryophyta</taxon>
        <taxon>Tracheophyta</taxon>
        <taxon>Spermatophyta</taxon>
        <taxon>Magnoliopsida</taxon>
        <taxon>Liliopsida</taxon>
        <taxon>Poales</taxon>
        <taxon>Poaceae</taxon>
        <taxon>PACMAD clade</taxon>
        <taxon>Panicoideae</taxon>
        <taxon>Andropogonodae</taxon>
        <taxon>Paspaleae</taxon>
        <taxon>Paspalinae</taxon>
        <taxon>Paspalum</taxon>
    </lineage>
</organism>
<dbReference type="Proteomes" id="UP001341281">
    <property type="component" value="Chromosome 10"/>
</dbReference>
<evidence type="ECO:0000256" key="1">
    <source>
        <dbReference type="ARBA" id="ARBA00022723"/>
    </source>
</evidence>
<accession>A0AAQ3UTU7</accession>
<dbReference type="AlphaFoldDB" id="A0AAQ3UTU7"/>
<feature type="domain" description="SIAH-type" evidence="5">
    <location>
        <begin position="15"/>
        <end position="74"/>
    </location>
</feature>
<keyword evidence="1" id="KW-0479">Metal-binding</keyword>
<gene>
    <name evidence="6" type="ORF">U9M48_041992</name>
</gene>
<dbReference type="InterPro" id="IPR013083">
    <property type="entry name" value="Znf_RING/FYVE/PHD"/>
</dbReference>
<dbReference type="PROSITE" id="PS51081">
    <property type="entry name" value="ZF_SIAH"/>
    <property type="match status" value="1"/>
</dbReference>
<evidence type="ECO:0000313" key="7">
    <source>
        <dbReference type="Proteomes" id="UP001341281"/>
    </source>
</evidence>
<dbReference type="GO" id="GO:0005737">
    <property type="term" value="C:cytoplasm"/>
    <property type="evidence" value="ECO:0007669"/>
    <property type="project" value="TreeGrafter"/>
</dbReference>
<name>A0AAQ3UTU7_PASNO</name>
<evidence type="ECO:0000256" key="4">
    <source>
        <dbReference type="PROSITE-ProRule" id="PRU00455"/>
    </source>
</evidence>
<evidence type="ECO:0000313" key="6">
    <source>
        <dbReference type="EMBL" id="WVZ96337.1"/>
    </source>
</evidence>
<sequence>MVLSDLTVAVATSAAARGPCPHAAYGCDAWPANHAREEHLRACPHGPCHCPGGDACGFVGSTAALLDHIAIAHDDWLCETLHPFLDTIVLRDGPNLVVSAGDADDDKYLFLLTVDRYSFCRAVSVVCIRPRSRAAREIKAVLEHQRSMFRRRSRDRCDRHDQRTDFTVACSDLSDHRRKRSYQLTVPDDVHGDGETYLMVGFRIVTIDATYDE</sequence>
<reference evidence="6 7" key="1">
    <citation type="submission" date="2024-02" db="EMBL/GenBank/DDBJ databases">
        <title>High-quality chromosome-scale genome assembly of Pensacola bahiagrass (Paspalum notatum Flugge var. saurae).</title>
        <authorList>
            <person name="Vega J.M."/>
            <person name="Podio M."/>
            <person name="Orjuela J."/>
            <person name="Siena L.A."/>
            <person name="Pessino S.C."/>
            <person name="Combes M.C."/>
            <person name="Mariac C."/>
            <person name="Albertini E."/>
            <person name="Pupilli F."/>
            <person name="Ortiz J.P.A."/>
            <person name="Leblanc O."/>
        </authorList>
    </citation>
    <scope>NUCLEOTIDE SEQUENCE [LARGE SCALE GENOMIC DNA]</scope>
    <source>
        <strain evidence="6">R1</strain>
        <tissue evidence="6">Leaf</tissue>
    </source>
</reference>
<proteinExistence type="predicted"/>
<dbReference type="PANTHER" id="PTHR10315:SF96">
    <property type="entry name" value="SIAH-TYPE DOMAIN-CONTAINING PROTEIN"/>
    <property type="match status" value="1"/>
</dbReference>
<dbReference type="GO" id="GO:0008270">
    <property type="term" value="F:zinc ion binding"/>
    <property type="evidence" value="ECO:0007669"/>
    <property type="project" value="UniProtKB-KW"/>
</dbReference>
<dbReference type="Pfam" id="PF21361">
    <property type="entry name" value="Sina_ZnF"/>
    <property type="match status" value="1"/>
</dbReference>
<dbReference type="GO" id="GO:0061630">
    <property type="term" value="F:ubiquitin protein ligase activity"/>
    <property type="evidence" value="ECO:0007669"/>
    <property type="project" value="TreeGrafter"/>
</dbReference>
<evidence type="ECO:0000256" key="2">
    <source>
        <dbReference type="ARBA" id="ARBA00022771"/>
    </source>
</evidence>
<evidence type="ECO:0000256" key="3">
    <source>
        <dbReference type="ARBA" id="ARBA00022833"/>
    </source>
</evidence>
<keyword evidence="3" id="KW-0862">Zinc</keyword>
<dbReference type="EMBL" id="CP144754">
    <property type="protein sequence ID" value="WVZ96337.1"/>
    <property type="molecule type" value="Genomic_DNA"/>
</dbReference>
<keyword evidence="2 4" id="KW-0863">Zinc-finger</keyword>
<dbReference type="InterPro" id="IPR052088">
    <property type="entry name" value="E3_ubiquitin-ligase_SINA"/>
</dbReference>
<protein>
    <recommendedName>
        <fullName evidence="5">SIAH-type domain-containing protein</fullName>
    </recommendedName>
</protein>
<dbReference type="InterPro" id="IPR013010">
    <property type="entry name" value="Znf_SIAH"/>
</dbReference>
<dbReference type="PANTHER" id="PTHR10315">
    <property type="entry name" value="E3 UBIQUITIN PROTEIN LIGASE SIAH"/>
    <property type="match status" value="1"/>
</dbReference>
<dbReference type="Gene3D" id="3.30.40.10">
    <property type="entry name" value="Zinc/RING finger domain, C3HC4 (zinc finger)"/>
    <property type="match status" value="1"/>
</dbReference>